<feature type="region of interest" description="Disordered" evidence="1">
    <location>
        <begin position="1"/>
        <end position="21"/>
    </location>
</feature>
<protein>
    <submittedName>
        <fullName evidence="2">Uncharacterized protein</fullName>
    </submittedName>
</protein>
<sequence>MSLLAAKARSGELTQQERDEAESYERISSLLGILQSRARIAMTRTSS</sequence>
<organism evidence="2 3">
    <name type="scientific">Blastopirellula retiformator</name>
    <dbReference type="NCBI Taxonomy" id="2527970"/>
    <lineage>
        <taxon>Bacteria</taxon>
        <taxon>Pseudomonadati</taxon>
        <taxon>Planctomycetota</taxon>
        <taxon>Planctomycetia</taxon>
        <taxon>Pirellulales</taxon>
        <taxon>Pirellulaceae</taxon>
        <taxon>Blastopirellula</taxon>
    </lineage>
</organism>
<proteinExistence type="predicted"/>
<evidence type="ECO:0000313" key="3">
    <source>
        <dbReference type="Proteomes" id="UP000318878"/>
    </source>
</evidence>
<dbReference type="EMBL" id="SJPF01000001">
    <property type="protein sequence ID" value="TWT39260.1"/>
    <property type="molecule type" value="Genomic_DNA"/>
</dbReference>
<evidence type="ECO:0000313" key="2">
    <source>
        <dbReference type="EMBL" id="TWT39260.1"/>
    </source>
</evidence>
<gene>
    <name evidence="2" type="ORF">Enr8_09580</name>
</gene>
<evidence type="ECO:0000256" key="1">
    <source>
        <dbReference type="SAM" id="MobiDB-lite"/>
    </source>
</evidence>
<dbReference type="AlphaFoldDB" id="A0A5C5VMM5"/>
<name>A0A5C5VMM5_9BACT</name>
<reference evidence="2 3" key="1">
    <citation type="submission" date="2019-02" db="EMBL/GenBank/DDBJ databases">
        <title>Deep-cultivation of Planctomycetes and their phenomic and genomic characterization uncovers novel biology.</title>
        <authorList>
            <person name="Wiegand S."/>
            <person name="Jogler M."/>
            <person name="Boedeker C."/>
            <person name="Pinto D."/>
            <person name="Vollmers J."/>
            <person name="Rivas-Marin E."/>
            <person name="Kohn T."/>
            <person name="Peeters S.H."/>
            <person name="Heuer A."/>
            <person name="Rast P."/>
            <person name="Oberbeckmann S."/>
            <person name="Bunk B."/>
            <person name="Jeske O."/>
            <person name="Meyerdierks A."/>
            <person name="Storesund J.E."/>
            <person name="Kallscheuer N."/>
            <person name="Luecker S."/>
            <person name="Lage O.M."/>
            <person name="Pohl T."/>
            <person name="Merkel B.J."/>
            <person name="Hornburger P."/>
            <person name="Mueller R.-W."/>
            <person name="Bruemmer F."/>
            <person name="Labrenz M."/>
            <person name="Spormann A.M."/>
            <person name="Op Den Camp H."/>
            <person name="Overmann J."/>
            <person name="Amann R."/>
            <person name="Jetten M.S.M."/>
            <person name="Mascher T."/>
            <person name="Medema M.H."/>
            <person name="Devos D.P."/>
            <person name="Kaster A.-K."/>
            <person name="Ovreas L."/>
            <person name="Rohde M."/>
            <person name="Galperin M.Y."/>
            <person name="Jogler C."/>
        </authorList>
    </citation>
    <scope>NUCLEOTIDE SEQUENCE [LARGE SCALE GENOMIC DNA]</scope>
    <source>
        <strain evidence="2 3">Enr8</strain>
    </source>
</reference>
<keyword evidence="3" id="KW-1185">Reference proteome</keyword>
<accession>A0A5C5VMM5</accession>
<comment type="caution">
    <text evidence="2">The sequence shown here is derived from an EMBL/GenBank/DDBJ whole genome shotgun (WGS) entry which is preliminary data.</text>
</comment>
<dbReference type="Proteomes" id="UP000318878">
    <property type="component" value="Unassembled WGS sequence"/>
</dbReference>